<comment type="caution">
    <text evidence="1">The sequence shown here is derived from an EMBL/GenBank/DDBJ whole genome shotgun (WGS) entry which is preliminary data.</text>
</comment>
<dbReference type="EMBL" id="JBHILM010000011">
    <property type="protein sequence ID" value="MFB5681578.1"/>
    <property type="molecule type" value="Genomic_DNA"/>
</dbReference>
<dbReference type="InterPro" id="IPR013320">
    <property type="entry name" value="ConA-like_dom_sf"/>
</dbReference>
<dbReference type="Gene3D" id="3.40.50.12580">
    <property type="match status" value="1"/>
</dbReference>
<name>A0ABV5B7A4_9BACL</name>
<proteinExistence type="predicted"/>
<dbReference type="Gene3D" id="2.60.120.200">
    <property type="match status" value="1"/>
</dbReference>
<evidence type="ECO:0000313" key="1">
    <source>
        <dbReference type="EMBL" id="MFB5681578.1"/>
    </source>
</evidence>
<gene>
    <name evidence="1" type="ORF">ACE3NQ_11705</name>
</gene>
<dbReference type="Proteomes" id="UP001580407">
    <property type="component" value="Unassembled WGS sequence"/>
</dbReference>
<reference evidence="1 2" key="1">
    <citation type="submission" date="2024-09" db="EMBL/GenBank/DDBJ databases">
        <authorList>
            <person name="Ruan L."/>
        </authorList>
    </citation>
    <scope>NUCLEOTIDE SEQUENCE [LARGE SCALE GENOMIC DNA]</scope>
    <source>
        <strain evidence="1 2">D33</strain>
    </source>
</reference>
<protein>
    <submittedName>
        <fullName evidence="1">LamG-like jellyroll fold domain-containing protein</fullName>
    </submittedName>
</protein>
<evidence type="ECO:0000313" key="2">
    <source>
        <dbReference type="Proteomes" id="UP001580407"/>
    </source>
</evidence>
<dbReference type="SUPFAM" id="SSF49899">
    <property type="entry name" value="Concanavalin A-like lectins/glucanases"/>
    <property type="match status" value="1"/>
</dbReference>
<dbReference type="InterPro" id="IPR043148">
    <property type="entry name" value="TagF_C"/>
</dbReference>
<dbReference type="SUPFAM" id="SSF53756">
    <property type="entry name" value="UDP-Glycosyltransferase/glycogen phosphorylase"/>
    <property type="match status" value="1"/>
</dbReference>
<dbReference type="Pfam" id="PF13385">
    <property type="entry name" value="Laminin_G_3"/>
    <property type="match status" value="1"/>
</dbReference>
<keyword evidence="2" id="KW-1185">Reference proteome</keyword>
<accession>A0ABV5B7A4</accession>
<sequence>MLGGGYLYFRGKDIMKVQSHFHEAPNSFTYEFWAKPAAKIMLPPQNATGAEGMHGQRYVIGAQNTGDVNHAGVGVSVGINGVTVFEHTINHLPPVLVYPTEIQDWVHIAVVYEEKTPLLYINGQLLKIGLTSNKSIVYPCGVFGALPPYGYYTGALDDLRIWKTARNKEQIAALMHVELTGAEDGLVGCWSFNEQTPNTALDCTKNRYHGTLQGTQHRVRHTVGALRWQGSYPKFITNNLDYLARYYFTDGNSEQIQQIVRNTRWSGYQTDVLMMFNVYRYDYLQLYAPVANALARQGRSVVLAVPREEANERLIFHHNVAIKTLQDISASQQILQLANQYYKEHLAPALSQWFLGEGVPTKYQIHLEQSYRQYAIDFMTMTALLHEIKPKIVYALHFISESGYLDAIRNMGEQNPIRIFLMQHGFLFGDEVDSHDFKGADQVLLWGDYHKRFLDHKTDARASISVGNPKLEYVYEQFKLKPNWTAAPNISRVLYISSDSPQRSMKSRENLELAIEAFNSISGIEVTYKLHPVESITDYNEYVSQNRIAQQQLSTRHMNELLLETDLVVGDNSSSVFEAAALGIPVIQIFLPHHNETHLVFTRAASAQTLNSIIQKVITDSSYRESLLNNQKQWTDQMFGEIEGSTQRVVNTIMRFLS</sequence>
<dbReference type="RefSeq" id="WP_375525364.1">
    <property type="nucleotide sequence ID" value="NZ_JBHILM010000011.1"/>
</dbReference>
<organism evidence="1 2">
    <name type="scientific">Paenibacillus terreus</name>
    <dbReference type="NCBI Taxonomy" id="1387834"/>
    <lineage>
        <taxon>Bacteria</taxon>
        <taxon>Bacillati</taxon>
        <taxon>Bacillota</taxon>
        <taxon>Bacilli</taxon>
        <taxon>Bacillales</taxon>
        <taxon>Paenibacillaceae</taxon>
        <taxon>Paenibacillus</taxon>
    </lineage>
</organism>